<dbReference type="Pfam" id="PF13735">
    <property type="entry name" value="tRNA_NucTran2_2"/>
    <property type="match status" value="1"/>
</dbReference>
<dbReference type="Gene3D" id="1.20.58.560">
    <property type="match status" value="1"/>
</dbReference>
<keyword evidence="3" id="KW-0819">tRNA processing</keyword>
<gene>
    <name evidence="13" type="ORF">ACFFH4_12695</name>
</gene>
<feature type="domain" description="CCA-adding enzyme C-terminal" evidence="12">
    <location>
        <begin position="229"/>
        <end position="370"/>
    </location>
</feature>
<reference evidence="13 14" key="1">
    <citation type="submission" date="2024-09" db="EMBL/GenBank/DDBJ databases">
        <authorList>
            <person name="Sun Q."/>
            <person name="Mori K."/>
        </authorList>
    </citation>
    <scope>NUCLEOTIDE SEQUENCE [LARGE SCALE GENOMIC DNA]</scope>
    <source>
        <strain evidence="13 14">NCAIM B.02301</strain>
    </source>
</reference>
<keyword evidence="14" id="KW-1185">Reference proteome</keyword>
<keyword evidence="5" id="KW-0479">Metal-binding</keyword>
<dbReference type="EMBL" id="JBHLTR010000017">
    <property type="protein sequence ID" value="MFC0559910.1"/>
    <property type="molecule type" value="Genomic_DNA"/>
</dbReference>
<dbReference type="EC" id="2.7.7.72" evidence="13"/>
<dbReference type="NCBIfam" id="NF009814">
    <property type="entry name" value="PRK13299.1"/>
    <property type="match status" value="1"/>
</dbReference>
<dbReference type="Gene3D" id="1.10.246.80">
    <property type="match status" value="1"/>
</dbReference>
<feature type="domain" description="tRNA nucleotidyltransferase/poly(A) polymerase RNA and SrmB- binding" evidence="11">
    <location>
        <begin position="152"/>
        <end position="210"/>
    </location>
</feature>
<proteinExistence type="inferred from homology"/>
<sequence>MVHQWTEAKTLIGKLNNKGYQTYIVGGAVRDLLLGRTLSDIDIVTAATPKEVSKLFDKTVQLSNQHQTVLVREGQELFEVTTIRGTSFVEDMQRRDLTINSLAMDEHGDLVDVVNGKRDLEFKQLRSIDAKARMTEDPLRMLRVARFISELGFSVAPNLFNTIKENHPLINKVAVERVVKEWVKVLKGADRKDALRFLVETGLYQSIPGLSLHAKAIDELLHLKSLVNESESICWSAFCLCMNVPNEETLKQLNLSNELLRAVKVRMYYYQKRKVHSWSDMDLYDSSIDVAQDVEKLRFLFGLPAQDQSKLKAMWDSLPIHNRSELAVTGGDLLQEFKKEQGPWLKDFLLRAEKLVIERKCLNEKSIIIKELRKCEHC</sequence>
<dbReference type="InterPro" id="IPR032810">
    <property type="entry name" value="CCA-adding_enz_C"/>
</dbReference>
<dbReference type="InterPro" id="IPR032828">
    <property type="entry name" value="PolyA_RNA-bd"/>
</dbReference>
<dbReference type="SUPFAM" id="SSF81301">
    <property type="entry name" value="Nucleotidyltransferase"/>
    <property type="match status" value="1"/>
</dbReference>
<keyword evidence="4 13" id="KW-0548">Nucleotidyltransferase</keyword>
<dbReference type="Gene3D" id="1.10.110.30">
    <property type="match status" value="1"/>
</dbReference>
<evidence type="ECO:0000259" key="11">
    <source>
        <dbReference type="Pfam" id="PF12627"/>
    </source>
</evidence>
<evidence type="ECO:0000256" key="7">
    <source>
        <dbReference type="ARBA" id="ARBA00022842"/>
    </source>
</evidence>
<evidence type="ECO:0000256" key="1">
    <source>
        <dbReference type="ARBA" id="ARBA00001946"/>
    </source>
</evidence>
<dbReference type="Proteomes" id="UP001589833">
    <property type="component" value="Unassembled WGS sequence"/>
</dbReference>
<feature type="domain" description="Poly A polymerase head" evidence="10">
    <location>
        <begin position="22"/>
        <end position="126"/>
    </location>
</feature>
<dbReference type="InterPro" id="IPR050264">
    <property type="entry name" value="Bact_CCA-adding_enz_type3_sf"/>
</dbReference>
<keyword evidence="6" id="KW-0547">Nucleotide-binding</keyword>
<dbReference type="Pfam" id="PF01743">
    <property type="entry name" value="PolyA_pol"/>
    <property type="match status" value="1"/>
</dbReference>
<dbReference type="InterPro" id="IPR043519">
    <property type="entry name" value="NT_sf"/>
</dbReference>
<comment type="cofactor">
    <cofactor evidence="1">
        <name>Mg(2+)</name>
        <dbReference type="ChEBI" id="CHEBI:18420"/>
    </cofactor>
</comment>
<dbReference type="PANTHER" id="PTHR46173:SF1">
    <property type="entry name" value="CCA TRNA NUCLEOTIDYLTRANSFERASE 1, MITOCHONDRIAL"/>
    <property type="match status" value="1"/>
</dbReference>
<name>A0ABV6NGL7_9BACI</name>
<evidence type="ECO:0000256" key="8">
    <source>
        <dbReference type="ARBA" id="ARBA00022884"/>
    </source>
</evidence>
<dbReference type="CDD" id="cd05398">
    <property type="entry name" value="NT_ClassII-CCAase"/>
    <property type="match status" value="1"/>
</dbReference>
<evidence type="ECO:0000256" key="4">
    <source>
        <dbReference type="ARBA" id="ARBA00022695"/>
    </source>
</evidence>
<dbReference type="PANTHER" id="PTHR46173">
    <property type="entry name" value="CCA TRNA NUCLEOTIDYLTRANSFERASE 1, MITOCHONDRIAL"/>
    <property type="match status" value="1"/>
</dbReference>
<evidence type="ECO:0000259" key="10">
    <source>
        <dbReference type="Pfam" id="PF01743"/>
    </source>
</evidence>
<dbReference type="Gene3D" id="3.30.460.10">
    <property type="entry name" value="Beta Polymerase, domain 2"/>
    <property type="match status" value="1"/>
</dbReference>
<organism evidence="13 14">
    <name type="scientific">Halalkalibacter alkalisediminis</name>
    <dbReference type="NCBI Taxonomy" id="935616"/>
    <lineage>
        <taxon>Bacteria</taxon>
        <taxon>Bacillati</taxon>
        <taxon>Bacillota</taxon>
        <taxon>Bacilli</taxon>
        <taxon>Bacillales</taxon>
        <taxon>Bacillaceae</taxon>
        <taxon>Halalkalibacter</taxon>
    </lineage>
</organism>
<evidence type="ECO:0000256" key="6">
    <source>
        <dbReference type="ARBA" id="ARBA00022741"/>
    </source>
</evidence>
<evidence type="ECO:0000259" key="12">
    <source>
        <dbReference type="Pfam" id="PF13735"/>
    </source>
</evidence>
<keyword evidence="7" id="KW-0460">Magnesium</keyword>
<comment type="caution">
    <text evidence="13">The sequence shown here is derived from an EMBL/GenBank/DDBJ whole genome shotgun (WGS) entry which is preliminary data.</text>
</comment>
<protein>
    <submittedName>
        <fullName evidence="13">CCA tRNA nucleotidyltransferase</fullName>
        <ecNumber evidence="13">2.7.7.72</ecNumber>
    </submittedName>
</protein>
<evidence type="ECO:0000313" key="14">
    <source>
        <dbReference type="Proteomes" id="UP001589833"/>
    </source>
</evidence>
<evidence type="ECO:0000256" key="3">
    <source>
        <dbReference type="ARBA" id="ARBA00022694"/>
    </source>
</evidence>
<dbReference type="RefSeq" id="WP_273840756.1">
    <property type="nucleotide sequence ID" value="NZ_JAQQWT010000002.1"/>
</dbReference>
<accession>A0ABV6NGL7</accession>
<evidence type="ECO:0000256" key="5">
    <source>
        <dbReference type="ARBA" id="ARBA00022723"/>
    </source>
</evidence>
<evidence type="ECO:0000256" key="2">
    <source>
        <dbReference type="ARBA" id="ARBA00022679"/>
    </source>
</evidence>
<dbReference type="InterPro" id="IPR002646">
    <property type="entry name" value="PolA_pol_head_dom"/>
</dbReference>
<dbReference type="SUPFAM" id="SSF81891">
    <property type="entry name" value="Poly A polymerase C-terminal region-like"/>
    <property type="match status" value="1"/>
</dbReference>
<evidence type="ECO:0000313" key="13">
    <source>
        <dbReference type="EMBL" id="MFC0559910.1"/>
    </source>
</evidence>
<comment type="similarity">
    <text evidence="9">Belongs to the tRNA nucleotidyltransferase/poly(A) polymerase family.</text>
</comment>
<dbReference type="GO" id="GO:0004810">
    <property type="term" value="F:CCA tRNA nucleotidyltransferase activity"/>
    <property type="evidence" value="ECO:0007669"/>
    <property type="project" value="UniProtKB-EC"/>
</dbReference>
<evidence type="ECO:0000256" key="9">
    <source>
        <dbReference type="RuleBase" id="RU003953"/>
    </source>
</evidence>
<dbReference type="Pfam" id="PF12627">
    <property type="entry name" value="PolyA_pol_RNAbd"/>
    <property type="match status" value="1"/>
</dbReference>
<keyword evidence="2 9" id="KW-0808">Transferase</keyword>
<keyword evidence="8 9" id="KW-0694">RNA-binding</keyword>